<keyword evidence="1" id="KW-0347">Helicase</keyword>
<comment type="similarity">
    <text evidence="1">Belongs to the helicase family.</text>
</comment>
<dbReference type="GO" id="GO:0005524">
    <property type="term" value="F:ATP binding"/>
    <property type="evidence" value="ECO:0007669"/>
    <property type="project" value="UniProtKB-KW"/>
</dbReference>
<dbReference type="Gene3D" id="2.40.50.140">
    <property type="entry name" value="Nucleic acid-binding proteins"/>
    <property type="match status" value="2"/>
</dbReference>
<dbReference type="GO" id="GO:0000723">
    <property type="term" value="P:telomere maintenance"/>
    <property type="evidence" value="ECO:0007669"/>
    <property type="project" value="InterPro"/>
</dbReference>
<dbReference type="EMBL" id="QZWG01000018">
    <property type="protein sequence ID" value="RZB52165.1"/>
    <property type="molecule type" value="Genomic_DNA"/>
</dbReference>
<feature type="domain" description="Helitron helicase-like" evidence="4">
    <location>
        <begin position="983"/>
        <end position="1037"/>
    </location>
</feature>
<dbReference type="Pfam" id="PF21530">
    <property type="entry name" value="Pif1_2B_dom"/>
    <property type="match status" value="1"/>
</dbReference>
<keyword evidence="1" id="KW-0234">DNA repair</keyword>
<dbReference type="InterPro" id="IPR012340">
    <property type="entry name" value="NA-bd_OB-fold"/>
</dbReference>
<evidence type="ECO:0000313" key="7">
    <source>
        <dbReference type="EMBL" id="RZB52165.1"/>
    </source>
</evidence>
<evidence type="ECO:0000259" key="4">
    <source>
        <dbReference type="Pfam" id="PF14214"/>
    </source>
</evidence>
<organism evidence="7 8">
    <name type="scientific">Glycine soja</name>
    <name type="common">Wild soybean</name>
    <dbReference type="NCBI Taxonomy" id="3848"/>
    <lineage>
        <taxon>Eukaryota</taxon>
        <taxon>Viridiplantae</taxon>
        <taxon>Streptophyta</taxon>
        <taxon>Embryophyta</taxon>
        <taxon>Tracheophyta</taxon>
        <taxon>Spermatophyta</taxon>
        <taxon>Magnoliopsida</taxon>
        <taxon>eudicotyledons</taxon>
        <taxon>Gunneridae</taxon>
        <taxon>Pentapetalae</taxon>
        <taxon>rosids</taxon>
        <taxon>fabids</taxon>
        <taxon>Fabales</taxon>
        <taxon>Fabaceae</taxon>
        <taxon>Papilionoideae</taxon>
        <taxon>50 kb inversion clade</taxon>
        <taxon>NPAAA clade</taxon>
        <taxon>indigoferoid/millettioid clade</taxon>
        <taxon>Phaseoleae</taxon>
        <taxon>Glycine</taxon>
        <taxon>Glycine subgen. Soja</taxon>
    </lineage>
</organism>
<dbReference type="Pfam" id="PF02721">
    <property type="entry name" value="DUF223"/>
    <property type="match status" value="1"/>
</dbReference>
<evidence type="ECO:0000259" key="5">
    <source>
        <dbReference type="Pfam" id="PF21530"/>
    </source>
</evidence>
<feature type="domain" description="Helitron helicase-like" evidence="4">
    <location>
        <begin position="915"/>
        <end position="975"/>
    </location>
</feature>
<comment type="caution">
    <text evidence="7">The sequence shown here is derived from an EMBL/GenBank/DDBJ whole genome shotgun (WGS) entry which is preliminary data.</text>
</comment>
<dbReference type="EC" id="5.6.2.3" evidence="1"/>
<feature type="domain" description="DNA helicase Pif1-like DEAD-box helicase" evidence="3">
    <location>
        <begin position="1369"/>
        <end position="1506"/>
    </location>
</feature>
<evidence type="ECO:0000256" key="1">
    <source>
        <dbReference type="RuleBase" id="RU363044"/>
    </source>
</evidence>
<dbReference type="Pfam" id="PF14214">
    <property type="entry name" value="Helitron_like_N"/>
    <property type="match status" value="2"/>
</dbReference>
<evidence type="ECO:0000259" key="3">
    <source>
        <dbReference type="Pfam" id="PF05970"/>
    </source>
</evidence>
<sequence length="1794" mass="205519">MSRKENLLCELHTKKGTWKIVVRITYMWRLNKHNGQQSIEMVLMDHTIGATLWQKLFPEFEPKLRCGGAYVIQNVKVVDTHSNYNVSAIKYLVYFVKTTSVKEVDRPEIPPIVHAITSFADIILGVAKPDTLVDIVGVIAEVIERKTVNLAYRVTVKLRDNSHAGIIMIVWEEYALQLDDAIEKNHFVQKPLVVMLTLAKIKEPKDKYPLSVQNIKHGSKFYVNGNIVEIQQFHDSLRVPFYIGGLDDEGGVSQSQSTQYCQDKFLHNAQIVSFGEIKTLRQSDDEIKVFPACVDQLLGKTWVVRFKHRIQMHQSSVFDFSEQEHHIQSVISTLGLQSSEYDPGNAAFVTPAKKTSDQQGSRQFDSDDFATYELSTNKHIKAELHDVDVCNTVDYDIHHVQSADLQNMADPPMLFASGMTYQFKAVFHVDRNIIEVPSVYHKQWAPDYPNYVVLDYNGKKHHIRVRKFSNRVYIADGLKHFRRDMGIYEGDEYVTVLGVRGHRHFWKLSMHNGLQCFAEPWFQFLTENDLMAGDEVVFYFRPNQLLWEVIARKQTVWDEDEDDSPYTIFNSKLIEHISHDTDDELDITQGDIVTDYSFDDIATEDFAHTDYDDNLEAPYDNENTGAGYKDIGDPIWQCKQCKAKMWYDERINKDKQTKNPKFSLCCGDGKIQLPILHDAPQPLRQLLFDSRDSQAKKFQQNIRLYNLMFAFTSPGVKVGTSYSTGRGPPTLRIHGQSHHLIGSLLPMPDNSPKFAQLYIYDTENEVNNRLSQYPIKNNVDEDIIIGIKNMLDTYNPYAQKFRMARDKLDSSAVCDLKLKLISDRQTDGRLYNLPNASEVAALIVGDKHTANNKDIIIEKQIGMLQRINELHPAYLPLQYPLLYPHGEDGYRPNILHKHHPHSHVAKRNKVTMREYFCYRMQSRDNEAQTILHSRRLLHQWVVDGYCMIESQKLNYVRQHQQELRVDKYINLNDCNNQPLTQGNEKAWLEIQRQVAKSNLTAHDCPDVVSRVFKMKLNQLMHDLKSGHVFGPILAYIDNIISAEIPNKDTDPELYQIVNNHMMHGPCGLANKRAPCMANGKCFRYVSALEACWKIFAFPMHGHAPTVERLYFHLENQQPVYWKDSEEIGTVLAKSTIKESMFTTWMDSNKIYHHGRDLTYAEYVSKFVYDARKRCWKPRKQGNTIGRLIWVPPSSGELVYMRMMLSSAKGSQCYEDIRTVENVVYHTFREACFAKGFLGSDQEFVGALREANTWGTPHYLRKLFVKLLFMNTMDRPEYVWKQTWQWMADDIVFNHRRQGIQLIDKEKMHLCLTTIENLLQANRKSLRDFPSMPYPLGYAANTHQNNLIYNELAYDGDILAAEFDKCYQWLTDEQASIFNKIMHVVATQSGGVYFLYGYGGTGKTFVWKTLSSAIRSTGGIVLTVASSGIASILLPGGRTTYSKFAIPVPATKNSTCNIYQGSDLAKLLHITKLIIWDEAPMCHRYSIEALDKSLQDIMHNGNPFGGKLTKNMWLQSNPTDHSNLDELKQFFEWLLDIGDGKLAEPNDGYGEITIPNEFLIKDFQDPIQAIVEATYPYILHNYSNGDLLQKRVVLAFTKDVVDKINDYVLSLIPGEEKEYCSADSVDKSDELLSPAFGVLTAEFLNSLKISGIPNHKLIIKVGTPIILLRNLDQADGLCNGTRLIVKGLGSSVVEAAIITGPNIGHRTYIPRMNLSPSDSPRPFKLIRRQFPFMVSFAMTINKSQGQSLAHVGLYLPTPVFLTASYMLHFHEFKAKKGSTFLFMIIKALPKILPLM</sequence>
<dbReference type="InterPro" id="IPR025476">
    <property type="entry name" value="Helitron_helicase-like"/>
</dbReference>
<dbReference type="GO" id="GO:0006310">
    <property type="term" value="P:DNA recombination"/>
    <property type="evidence" value="ECO:0007669"/>
    <property type="project" value="UniProtKB-KW"/>
</dbReference>
<dbReference type="PANTHER" id="PTHR10492:SF78">
    <property type="entry name" value="ATP-DEPENDENT DNA HELICASE"/>
    <property type="match status" value="1"/>
</dbReference>
<evidence type="ECO:0000259" key="2">
    <source>
        <dbReference type="Pfam" id="PF02721"/>
    </source>
</evidence>
<protein>
    <recommendedName>
        <fullName evidence="1">ATP-dependent DNA helicase</fullName>
        <ecNumber evidence="1">5.6.2.3</ecNumber>
    </recommendedName>
</protein>
<name>A0A445FTD6_GLYSO</name>
<dbReference type="GO" id="GO:0016887">
    <property type="term" value="F:ATP hydrolysis activity"/>
    <property type="evidence" value="ECO:0007669"/>
    <property type="project" value="RHEA"/>
</dbReference>
<dbReference type="InterPro" id="IPR049163">
    <property type="entry name" value="Pif1-like_2B_dom"/>
</dbReference>
<dbReference type="Pfam" id="PF23935">
    <property type="entry name" value="DUF7271"/>
    <property type="match status" value="1"/>
</dbReference>
<dbReference type="InterPro" id="IPR055695">
    <property type="entry name" value="DUF7271"/>
</dbReference>
<feature type="domain" description="DUF7271" evidence="6">
    <location>
        <begin position="456"/>
        <end position="490"/>
    </location>
</feature>
<evidence type="ECO:0000313" key="8">
    <source>
        <dbReference type="Proteomes" id="UP000289340"/>
    </source>
</evidence>
<dbReference type="Proteomes" id="UP000289340">
    <property type="component" value="Chromosome 18"/>
</dbReference>
<comment type="cofactor">
    <cofactor evidence="1">
        <name>Mg(2+)</name>
        <dbReference type="ChEBI" id="CHEBI:18420"/>
    </cofactor>
</comment>
<keyword evidence="1" id="KW-0233">DNA recombination</keyword>
<dbReference type="SUPFAM" id="SSF52540">
    <property type="entry name" value="P-loop containing nucleoside triphosphate hydrolases"/>
    <property type="match status" value="2"/>
</dbReference>
<dbReference type="InterPro" id="IPR003871">
    <property type="entry name" value="RFA1B/D_OB_1st"/>
</dbReference>
<reference evidence="7 8" key="1">
    <citation type="submission" date="2018-09" db="EMBL/GenBank/DDBJ databases">
        <title>A high-quality reference genome of wild soybean provides a powerful tool to mine soybean genomes.</title>
        <authorList>
            <person name="Xie M."/>
            <person name="Chung C.Y.L."/>
            <person name="Li M.-W."/>
            <person name="Wong F.-L."/>
            <person name="Chan T.-F."/>
            <person name="Lam H.-M."/>
        </authorList>
    </citation>
    <scope>NUCLEOTIDE SEQUENCE [LARGE SCALE GENOMIC DNA]</scope>
    <source>
        <strain evidence="8">cv. W05</strain>
        <tissue evidence="7">Hypocotyl of etiolated seedlings</tissue>
    </source>
</reference>
<comment type="catalytic activity">
    <reaction evidence="1">
        <text>ATP + H2O = ADP + phosphate + H(+)</text>
        <dbReference type="Rhea" id="RHEA:13065"/>
        <dbReference type="ChEBI" id="CHEBI:15377"/>
        <dbReference type="ChEBI" id="CHEBI:15378"/>
        <dbReference type="ChEBI" id="CHEBI:30616"/>
        <dbReference type="ChEBI" id="CHEBI:43474"/>
        <dbReference type="ChEBI" id="CHEBI:456216"/>
        <dbReference type="EC" id="5.6.2.3"/>
    </reaction>
</comment>
<dbReference type="SUPFAM" id="SSF50249">
    <property type="entry name" value="Nucleic acid-binding proteins"/>
    <property type="match status" value="2"/>
</dbReference>
<dbReference type="GO" id="GO:0006281">
    <property type="term" value="P:DNA repair"/>
    <property type="evidence" value="ECO:0007669"/>
    <property type="project" value="UniProtKB-KW"/>
</dbReference>
<accession>A0A445FTD6</accession>
<gene>
    <name evidence="7" type="ORF">D0Y65_048559</name>
</gene>
<dbReference type="CDD" id="cd04481">
    <property type="entry name" value="RPA1_DBD_B_like"/>
    <property type="match status" value="1"/>
</dbReference>
<keyword evidence="8" id="KW-1185">Reference proteome</keyword>
<keyword evidence="1" id="KW-0378">Hydrolase</keyword>
<evidence type="ECO:0000259" key="6">
    <source>
        <dbReference type="Pfam" id="PF23935"/>
    </source>
</evidence>
<keyword evidence="1" id="KW-0227">DNA damage</keyword>
<dbReference type="InterPro" id="IPR010285">
    <property type="entry name" value="DNA_helicase_pif1-like_DEAD"/>
</dbReference>
<dbReference type="Pfam" id="PF05970">
    <property type="entry name" value="PIF1"/>
    <property type="match status" value="1"/>
</dbReference>
<dbReference type="PANTHER" id="PTHR10492">
    <property type="match status" value="1"/>
</dbReference>
<proteinExistence type="inferred from homology"/>
<dbReference type="Gene3D" id="3.40.50.300">
    <property type="entry name" value="P-loop containing nucleotide triphosphate hydrolases"/>
    <property type="match status" value="1"/>
</dbReference>
<keyword evidence="1" id="KW-0547">Nucleotide-binding</keyword>
<dbReference type="InterPro" id="IPR027417">
    <property type="entry name" value="P-loop_NTPase"/>
</dbReference>
<dbReference type="CDD" id="cd04480">
    <property type="entry name" value="RPA1_DBD_A_like"/>
    <property type="match status" value="1"/>
</dbReference>
<keyword evidence="1" id="KW-0067">ATP-binding</keyword>
<feature type="domain" description="DNA helicase Pif1-like 2B" evidence="5">
    <location>
        <begin position="1641"/>
        <end position="1687"/>
    </location>
</feature>
<feature type="domain" description="Replication protein A 70 kDa DNA-binding subunit B/D first OB fold" evidence="2">
    <location>
        <begin position="8"/>
        <end position="103"/>
    </location>
</feature>
<dbReference type="GO" id="GO:0043139">
    <property type="term" value="F:5'-3' DNA helicase activity"/>
    <property type="evidence" value="ECO:0007669"/>
    <property type="project" value="UniProtKB-EC"/>
</dbReference>